<dbReference type="InterPro" id="IPR009577">
    <property type="entry name" value="Sm_multidrug_ex"/>
</dbReference>
<evidence type="ECO:0000313" key="2">
    <source>
        <dbReference type="EMBL" id="OGB73537.1"/>
    </source>
</evidence>
<gene>
    <name evidence="2" type="ORF">A3K51_01630</name>
</gene>
<dbReference type="AlphaFoldDB" id="A0A1F4NQI0"/>
<protein>
    <recommendedName>
        <fullName evidence="4">Ligand-binding protein SH3</fullName>
    </recommendedName>
</protein>
<dbReference type="PANTHER" id="PTHR36007">
    <property type="entry name" value="TRANSPORT PROTEIN-RELATED"/>
    <property type="match status" value="1"/>
</dbReference>
<keyword evidence="1" id="KW-0472">Membrane</keyword>
<comment type="caution">
    <text evidence="2">The sequence shown here is derived from an EMBL/GenBank/DDBJ whole genome shotgun (WGS) entry which is preliminary data.</text>
</comment>
<feature type="transmembrane region" description="Helical" evidence="1">
    <location>
        <begin position="96"/>
        <end position="117"/>
    </location>
</feature>
<feature type="transmembrane region" description="Helical" evidence="1">
    <location>
        <begin position="38"/>
        <end position="60"/>
    </location>
</feature>
<name>A0A1F4NQI0_UNCK3</name>
<feature type="transmembrane region" description="Helical" evidence="1">
    <location>
        <begin position="129"/>
        <end position="158"/>
    </location>
</feature>
<reference evidence="2 3" key="1">
    <citation type="journal article" date="2016" name="Nat. Commun.">
        <title>Thousands of microbial genomes shed light on interconnected biogeochemical processes in an aquifer system.</title>
        <authorList>
            <person name="Anantharaman K."/>
            <person name="Brown C.T."/>
            <person name="Hug L.A."/>
            <person name="Sharon I."/>
            <person name="Castelle C.J."/>
            <person name="Probst A.J."/>
            <person name="Thomas B.C."/>
            <person name="Singh A."/>
            <person name="Wilkins M.J."/>
            <person name="Karaoz U."/>
            <person name="Brodie E.L."/>
            <person name="Williams K.H."/>
            <person name="Hubbard S.S."/>
            <person name="Banfield J.F."/>
        </authorList>
    </citation>
    <scope>NUCLEOTIDE SEQUENCE [LARGE SCALE GENOMIC DNA]</scope>
</reference>
<evidence type="ECO:0008006" key="4">
    <source>
        <dbReference type="Google" id="ProtNLM"/>
    </source>
</evidence>
<keyword evidence="1" id="KW-0812">Transmembrane</keyword>
<feature type="transmembrane region" description="Helical" evidence="1">
    <location>
        <begin position="12"/>
        <end position="32"/>
    </location>
</feature>
<dbReference type="Pfam" id="PF06695">
    <property type="entry name" value="Sm_multidrug_ex"/>
    <property type="match status" value="1"/>
</dbReference>
<sequence length="162" mass="17852">MLETLTQFSPYLAISVAGMLPVLEHGTMPLALAYHLPLVPALVASLVGNFISVSLLLWLLTPLTNWVRSWHPSISRFVEWLFTKTHRQHSADFDRWGSLALMLIVSIPLPFIGGTWTGTLVAHLFGIKYWRAVIFILLGSAIATTIVALVSLGGLTAFRAIM</sequence>
<proteinExistence type="predicted"/>
<keyword evidence="1" id="KW-1133">Transmembrane helix</keyword>
<accession>A0A1F4NQI0</accession>
<evidence type="ECO:0000256" key="1">
    <source>
        <dbReference type="SAM" id="Phobius"/>
    </source>
</evidence>
<evidence type="ECO:0000313" key="3">
    <source>
        <dbReference type="Proteomes" id="UP000178085"/>
    </source>
</evidence>
<dbReference type="Proteomes" id="UP000178085">
    <property type="component" value="Unassembled WGS sequence"/>
</dbReference>
<organism evidence="2 3">
    <name type="scientific">candidate division Kazan bacterium RIFCSPLOWO2_01_FULL_45_19</name>
    <dbReference type="NCBI Taxonomy" id="1798538"/>
    <lineage>
        <taxon>Bacteria</taxon>
        <taxon>Bacteria division Kazan-3B-28</taxon>
    </lineage>
</organism>
<dbReference type="PANTHER" id="PTHR36007:SF2">
    <property type="entry name" value="TRANSPORT PROTEIN-RELATED"/>
    <property type="match status" value="1"/>
</dbReference>
<dbReference type="EMBL" id="METD01000001">
    <property type="protein sequence ID" value="OGB73537.1"/>
    <property type="molecule type" value="Genomic_DNA"/>
</dbReference>